<dbReference type="InterPro" id="IPR032675">
    <property type="entry name" value="LRR_dom_sf"/>
</dbReference>
<gene>
    <name evidence="7" type="ORF">KUTeg_015563</name>
</gene>
<dbReference type="SUPFAM" id="SSF52058">
    <property type="entry name" value="L domain-like"/>
    <property type="match status" value="1"/>
</dbReference>
<dbReference type="InterPro" id="IPR031782">
    <property type="entry name" value="LIP1_N"/>
</dbReference>
<comment type="subcellular location">
    <subcellularLocation>
        <location evidence="1">Cytoplasm</location>
    </subcellularLocation>
</comment>
<dbReference type="PANTHER" id="PTHR15454:SF69">
    <property type="entry name" value="SERINE_THREONINE-PROTEIN KINASE 11-INTERACTING PROTEIN"/>
    <property type="match status" value="1"/>
</dbReference>
<comment type="caution">
    <text evidence="7">The sequence shown here is derived from an EMBL/GenBank/DDBJ whole genome shotgun (WGS) entry which is preliminary data.</text>
</comment>
<feature type="compositionally biased region" description="Polar residues" evidence="5">
    <location>
        <begin position="375"/>
        <end position="402"/>
    </location>
</feature>
<dbReference type="PROSITE" id="PS51450">
    <property type="entry name" value="LRR"/>
    <property type="match status" value="1"/>
</dbReference>
<keyword evidence="3" id="KW-0433">Leucine-rich repeat</keyword>
<protein>
    <recommendedName>
        <fullName evidence="6">LKB1 serine/threonine kinase interacting protein 1 N-terminal domain-containing protein</fullName>
    </recommendedName>
</protein>
<accession>A0ABQ9EQH2</accession>
<sequence length="561" mass="63089">MANVNGKEYELVTDLARLLRKSGDKILNGESKLSLTTQSLSLLNVAFRRYSETGSGQVETTRGKKNVKGEERLQNFRTNAQYLHDFITKTVSLKIIHGTNTMQGAILISRFRNLQVLELKKVPIHMLEGLQKLRSQLQCVIVSRSLQNLQDLFETCGGDMSAPMSWPEMKSVYLSYNGLSKLDGSLYLTEILRLNIGYNFMDSVPTFSLSAKSKLRTLVLRNNNLDNLEGIDELVLLEELDVSENCLVDHSCLVVLNGLNKLYMLGLQGNPLSFHRSHRSLTLQHISPAAGKNEFILDNKKITVAEMMSTLIFYLTLSITSSHNRSSVHFIIDLLDICYYNYVTGAEKDKLSYNCPKCGSGMVVELDVVQKPKSRQTTPKDSLQSTPKGSRQSTPKGSYTSSNFTNAMATEKISPIKSLVKDEGLIEPEKIPKSHKLNDLKVDESETYEEQNTDITELVQSTAFSEHSKLEGISKYNATTLENLQITLLPWKQVEDEEVDIVKYLMCYLVTESGTDGANSEPVSIVVTYTDMFLVKENHQWPIPRLQAPLNDEIKGQQFLC</sequence>
<name>A0ABQ9EQH2_TEGGR</name>
<reference evidence="7 8" key="1">
    <citation type="submission" date="2022-12" db="EMBL/GenBank/DDBJ databases">
        <title>Chromosome-level genome of Tegillarca granosa.</title>
        <authorList>
            <person name="Kim J."/>
        </authorList>
    </citation>
    <scope>NUCLEOTIDE SEQUENCE [LARGE SCALE GENOMIC DNA]</scope>
    <source>
        <strain evidence="7">Teg-2019</strain>
        <tissue evidence="7">Adductor muscle</tissue>
    </source>
</reference>
<dbReference type="InterPro" id="IPR001611">
    <property type="entry name" value="Leu-rich_rpt"/>
</dbReference>
<organism evidence="7 8">
    <name type="scientific">Tegillarca granosa</name>
    <name type="common">Malaysian cockle</name>
    <name type="synonym">Anadara granosa</name>
    <dbReference type="NCBI Taxonomy" id="220873"/>
    <lineage>
        <taxon>Eukaryota</taxon>
        <taxon>Metazoa</taxon>
        <taxon>Spiralia</taxon>
        <taxon>Lophotrochozoa</taxon>
        <taxon>Mollusca</taxon>
        <taxon>Bivalvia</taxon>
        <taxon>Autobranchia</taxon>
        <taxon>Pteriomorphia</taxon>
        <taxon>Arcoida</taxon>
        <taxon>Arcoidea</taxon>
        <taxon>Arcidae</taxon>
        <taxon>Tegillarca</taxon>
    </lineage>
</organism>
<evidence type="ECO:0000256" key="2">
    <source>
        <dbReference type="ARBA" id="ARBA00022490"/>
    </source>
</evidence>
<keyword evidence="4" id="KW-0677">Repeat</keyword>
<evidence type="ECO:0000256" key="3">
    <source>
        <dbReference type="ARBA" id="ARBA00022614"/>
    </source>
</evidence>
<dbReference type="PANTHER" id="PTHR15454">
    <property type="entry name" value="NISCHARIN RELATED"/>
    <property type="match status" value="1"/>
</dbReference>
<evidence type="ECO:0000256" key="4">
    <source>
        <dbReference type="ARBA" id="ARBA00022737"/>
    </source>
</evidence>
<evidence type="ECO:0000256" key="5">
    <source>
        <dbReference type="SAM" id="MobiDB-lite"/>
    </source>
</evidence>
<evidence type="ECO:0000313" key="8">
    <source>
        <dbReference type="Proteomes" id="UP001217089"/>
    </source>
</evidence>
<evidence type="ECO:0000313" key="7">
    <source>
        <dbReference type="EMBL" id="KAJ8307479.1"/>
    </source>
</evidence>
<keyword evidence="2" id="KW-0963">Cytoplasm</keyword>
<feature type="domain" description="LKB1 serine/threonine kinase interacting protein 1 N-terminal" evidence="6">
    <location>
        <begin position="9"/>
        <end position="97"/>
    </location>
</feature>
<dbReference type="Proteomes" id="UP001217089">
    <property type="component" value="Unassembled WGS sequence"/>
</dbReference>
<dbReference type="EMBL" id="JARBDR010000793">
    <property type="protein sequence ID" value="KAJ8307479.1"/>
    <property type="molecule type" value="Genomic_DNA"/>
</dbReference>
<dbReference type="Pfam" id="PF15904">
    <property type="entry name" value="LIP1"/>
    <property type="match status" value="1"/>
</dbReference>
<proteinExistence type="predicted"/>
<feature type="region of interest" description="Disordered" evidence="5">
    <location>
        <begin position="369"/>
        <end position="402"/>
    </location>
</feature>
<keyword evidence="8" id="KW-1185">Reference proteome</keyword>
<evidence type="ECO:0000256" key="1">
    <source>
        <dbReference type="ARBA" id="ARBA00004496"/>
    </source>
</evidence>
<dbReference type="Gene3D" id="3.80.10.10">
    <property type="entry name" value="Ribonuclease Inhibitor"/>
    <property type="match status" value="2"/>
</dbReference>
<evidence type="ECO:0000259" key="6">
    <source>
        <dbReference type="Pfam" id="PF15904"/>
    </source>
</evidence>